<dbReference type="Pfam" id="PF07992">
    <property type="entry name" value="Pyr_redox_2"/>
    <property type="match status" value="1"/>
</dbReference>
<dbReference type="InterPro" id="IPR023753">
    <property type="entry name" value="FAD/NAD-binding_dom"/>
</dbReference>
<evidence type="ECO:0000313" key="6">
    <source>
        <dbReference type="Proteomes" id="UP000298493"/>
    </source>
</evidence>
<keyword evidence="6" id="KW-1185">Reference proteome</keyword>
<dbReference type="Proteomes" id="UP000298493">
    <property type="component" value="Unassembled WGS sequence"/>
</dbReference>
<comment type="caution">
    <text evidence="5">The sequence shown here is derived from an EMBL/GenBank/DDBJ whole genome shotgun (WGS) entry which is preliminary data.</text>
</comment>
<evidence type="ECO:0000256" key="1">
    <source>
        <dbReference type="SAM" id="MobiDB-lite"/>
    </source>
</evidence>
<dbReference type="GO" id="GO:0031956">
    <property type="term" value="F:medium-chain fatty acid-CoA ligase activity"/>
    <property type="evidence" value="ECO:0007669"/>
    <property type="project" value="TreeGrafter"/>
</dbReference>
<dbReference type="AlphaFoldDB" id="A0A4Z1PPE7"/>
<dbReference type="PRINTS" id="PR00411">
    <property type="entry name" value="PNDRDTASEI"/>
</dbReference>
<organism evidence="5 6">
    <name type="scientific">Venturia nashicola</name>
    <dbReference type="NCBI Taxonomy" id="86259"/>
    <lineage>
        <taxon>Eukaryota</taxon>
        <taxon>Fungi</taxon>
        <taxon>Dikarya</taxon>
        <taxon>Ascomycota</taxon>
        <taxon>Pezizomycotina</taxon>
        <taxon>Dothideomycetes</taxon>
        <taxon>Pleosporomycetidae</taxon>
        <taxon>Venturiales</taxon>
        <taxon>Venturiaceae</taxon>
        <taxon>Venturia</taxon>
    </lineage>
</organism>
<feature type="domain" description="FAD/NAD(P)-binding" evidence="3">
    <location>
        <begin position="13"/>
        <end position="333"/>
    </location>
</feature>
<dbReference type="Gene3D" id="3.50.50.60">
    <property type="entry name" value="FAD/NAD(P)-binding domain"/>
    <property type="match status" value="2"/>
</dbReference>
<feature type="domain" description="AMP-binding enzyme C-terminal" evidence="4">
    <location>
        <begin position="930"/>
        <end position="1034"/>
    </location>
</feature>
<evidence type="ECO:0000259" key="4">
    <source>
        <dbReference type="Pfam" id="PF13193"/>
    </source>
</evidence>
<dbReference type="Gene3D" id="3.40.50.12780">
    <property type="entry name" value="N-terminal domain of ligase-like"/>
    <property type="match status" value="1"/>
</dbReference>
<dbReference type="SUPFAM" id="SSF56801">
    <property type="entry name" value="Acetyl-CoA synthetase-like"/>
    <property type="match status" value="1"/>
</dbReference>
<dbReference type="Gene3D" id="3.30.300.30">
    <property type="match status" value="1"/>
</dbReference>
<dbReference type="InterPro" id="IPR020845">
    <property type="entry name" value="AMP-binding_CS"/>
</dbReference>
<feature type="domain" description="AMP-dependent synthetase/ligase" evidence="2">
    <location>
        <begin position="519"/>
        <end position="875"/>
    </location>
</feature>
<accession>A0A4Z1PPE7</accession>
<dbReference type="Pfam" id="PF00501">
    <property type="entry name" value="AMP-binding"/>
    <property type="match status" value="1"/>
</dbReference>
<evidence type="ECO:0000313" key="5">
    <source>
        <dbReference type="EMBL" id="TID27894.1"/>
    </source>
</evidence>
<dbReference type="Pfam" id="PF13193">
    <property type="entry name" value="AMP-binding_C"/>
    <property type="match status" value="1"/>
</dbReference>
<dbReference type="STRING" id="86259.A0A4Z1PPE7"/>
<feature type="region of interest" description="Disordered" evidence="1">
    <location>
        <begin position="969"/>
        <end position="993"/>
    </location>
</feature>
<dbReference type="SUPFAM" id="SSF51905">
    <property type="entry name" value="FAD/NAD(P)-binding domain"/>
    <property type="match status" value="1"/>
</dbReference>
<protein>
    <submittedName>
        <fullName evidence="5">Long-chain acyl-CoA synthetase</fullName>
    </submittedName>
</protein>
<dbReference type="PROSITE" id="PS00455">
    <property type="entry name" value="AMP_BINDING"/>
    <property type="match status" value="1"/>
</dbReference>
<dbReference type="InterPro" id="IPR025110">
    <property type="entry name" value="AMP-bd_C"/>
</dbReference>
<dbReference type="InterPro" id="IPR045851">
    <property type="entry name" value="AMP-bd_C_sf"/>
</dbReference>
<dbReference type="InterPro" id="IPR042099">
    <property type="entry name" value="ANL_N_sf"/>
</dbReference>
<dbReference type="PANTHER" id="PTHR43201">
    <property type="entry name" value="ACYL-COA SYNTHETASE"/>
    <property type="match status" value="1"/>
</dbReference>
<gene>
    <name evidence="5" type="ORF">E6O75_ATG00661</name>
</gene>
<evidence type="ECO:0000259" key="3">
    <source>
        <dbReference type="Pfam" id="PF07992"/>
    </source>
</evidence>
<feature type="compositionally biased region" description="Low complexity" evidence="1">
    <location>
        <begin position="481"/>
        <end position="503"/>
    </location>
</feature>
<dbReference type="PANTHER" id="PTHR43201:SF6">
    <property type="entry name" value="ACYL COA SYNTHETASE (EUROFUNG)"/>
    <property type="match status" value="1"/>
</dbReference>
<dbReference type="PRINTS" id="PR00368">
    <property type="entry name" value="FADPNR"/>
</dbReference>
<dbReference type="EMBL" id="SNSC02000001">
    <property type="protein sequence ID" value="TID27894.1"/>
    <property type="molecule type" value="Genomic_DNA"/>
</dbReference>
<dbReference type="GO" id="GO:0016491">
    <property type="term" value="F:oxidoreductase activity"/>
    <property type="evidence" value="ECO:0007669"/>
    <property type="project" value="InterPro"/>
</dbReference>
<evidence type="ECO:0000259" key="2">
    <source>
        <dbReference type="Pfam" id="PF00501"/>
    </source>
</evidence>
<name>A0A4Z1PPE7_9PEZI</name>
<reference evidence="5 6" key="1">
    <citation type="submission" date="2019-04" db="EMBL/GenBank/DDBJ databases">
        <title>High contiguity whole genome sequence and gene annotation resource for two Venturia nashicola isolates.</title>
        <authorList>
            <person name="Prokchorchik M."/>
            <person name="Won K."/>
            <person name="Lee Y."/>
            <person name="Choi E.D."/>
            <person name="Segonzac C."/>
            <person name="Sohn K.H."/>
        </authorList>
    </citation>
    <scope>NUCLEOTIDE SEQUENCE [LARGE SCALE GENOMIC DNA]</scope>
    <source>
        <strain evidence="5 6">PRI2</strain>
    </source>
</reference>
<feature type="region of interest" description="Disordered" evidence="1">
    <location>
        <begin position="456"/>
        <end position="503"/>
    </location>
</feature>
<sequence>MSPANETPLAPIRVLVVGGSYAGLAATLNLLDLCSGKAPRFTPNIEHTSRPVPVKVTIVDERDGFYHLIGSPLALASEHYSPKGWMRFEDLPALRSQPDLKCVQGSMKHIDLEQRIATITNPTTEQSHTEKYDYLIVASGLRRVWPVVPQSLTKKTYLYETSEHIHAVKESAGGVVVVGGGAVGIEMATELKTVSADLDVTLIHSRSKLLSAEPLPDEFKDKTLDLVRESGVKVILDHRVLETTKLEDTPGKPLWKLKLNDGTSMYAGHVISAISRSIPTSSYLPSAAVDSEGQVLVSKTHQFSGEVPHKEFHFATGDIVPFSGIKRCGGAMGMGLQAAVNIHQHILSTLCGMTPKYMEWPEYPPMIALAVGKTSISYTPALGVKFGEDVMKAAFGDDLGLTSEFLMTRAEAALKYNSMHELPAAVYREFACDRSTAGSGEVVILALHDVERESNLNSAISPAPPAGRIHLNMSNSDEQDPPQSSSQLSPPPTSTSKPSLLHGPSTPPLLSLTLSQLLTHQTRRYGSKQCLVVPWTGARWTYNRLHDESQNLAKMLVDVGIRPGDRVGIMAGNCEEYVSVLFAVARVGACKILFTTFKIGKADNSALLSRFSRDPNAAPWLEEIIILNGEAREYRTYADAIETGSNLAEDEIEELDSHLGTHEVAMLLFTSGSTGNPKAASLTHHNVINNARFIGDRLALTHNDILCCPPPLFHCFGLVLGLLACITHGASIVYPAEIFDPQETLLAIAREKCTALHGVPAMFDSVFSLPREGLDLTSLRTGIIAGAPVPRHLMEMMYEEFGMREFTSSYGLTEASPTVFNAHTTDPVHLKLSTVGTLLPHSHAKIINPTTNTIVPTGTKGELCIAGYQLQAGYWLNATKTAEAMIRDADGVLWLHTGDEAVFDDKGYCSITGRYKDLIIRGGENIYPLEIEERLVKHADIERAIVVGVRHERYGEVVGAFLQRRGVVGGDGDGDGRGGRGEGGNSNGTVKTPTDTQIRQWCLQTLGRHKCPSYIFWLGEDGMMAQVPLTGSGKIQKFVLKEVAEQWVFGRGVGGARL</sequence>
<dbReference type="GO" id="GO:0006631">
    <property type="term" value="P:fatty acid metabolic process"/>
    <property type="evidence" value="ECO:0007669"/>
    <property type="project" value="TreeGrafter"/>
</dbReference>
<proteinExistence type="predicted"/>
<dbReference type="InterPro" id="IPR000873">
    <property type="entry name" value="AMP-dep_synth/lig_dom"/>
</dbReference>
<dbReference type="InterPro" id="IPR036188">
    <property type="entry name" value="FAD/NAD-bd_sf"/>
</dbReference>